<organism evidence="1 2">
    <name type="scientific">Lecanicillium saksenae</name>
    <dbReference type="NCBI Taxonomy" id="468837"/>
    <lineage>
        <taxon>Eukaryota</taxon>
        <taxon>Fungi</taxon>
        <taxon>Dikarya</taxon>
        <taxon>Ascomycota</taxon>
        <taxon>Pezizomycotina</taxon>
        <taxon>Sordariomycetes</taxon>
        <taxon>Hypocreomycetidae</taxon>
        <taxon>Hypocreales</taxon>
        <taxon>Cordycipitaceae</taxon>
        <taxon>Lecanicillium</taxon>
    </lineage>
</organism>
<dbReference type="EMBL" id="JANAKD010000091">
    <property type="protein sequence ID" value="KAJ3497769.1"/>
    <property type="molecule type" value="Genomic_DNA"/>
</dbReference>
<name>A0ACC1R4J6_9HYPO</name>
<accession>A0ACC1R4J6</accession>
<comment type="caution">
    <text evidence="1">The sequence shown here is derived from an EMBL/GenBank/DDBJ whole genome shotgun (WGS) entry which is preliminary data.</text>
</comment>
<gene>
    <name evidence="1" type="ORF">NLG97_g1649</name>
</gene>
<sequence length="272" mass="27205">MGKDGLSDCTQACVADAGKKYNCKAGDKTCFCSHYDQIAGDTSFAVCMLGCSFDEILTLADQCSSVEQDSSGPSSSGSGDSGSIDGLFPSSSGSGGSPTSSSSAPKSSTSASSSSDKNEKSGSGLSTAAIAGIGAGGGVLLILIVVGIVLCVCYRKRKQRRAAVGAPVTTDAGVAAPLVYPTPSGTPAPPTHGEMTQYKSEYPTPTGIPELHTPVPSHAGPVAAYSGVVPSPSPISNGEMSSVPPTAHSNQQIIFELPGAEAKTKADAHELA</sequence>
<dbReference type="Proteomes" id="UP001148737">
    <property type="component" value="Unassembled WGS sequence"/>
</dbReference>
<proteinExistence type="predicted"/>
<reference evidence="1" key="1">
    <citation type="submission" date="2022-07" db="EMBL/GenBank/DDBJ databases">
        <title>Genome Sequence of Lecanicillium saksenae.</title>
        <authorList>
            <person name="Buettner E."/>
        </authorList>
    </citation>
    <scope>NUCLEOTIDE SEQUENCE</scope>
    <source>
        <strain evidence="1">VT-O1</strain>
    </source>
</reference>
<protein>
    <submittedName>
        <fullName evidence="1">Uncharacterized protein</fullName>
    </submittedName>
</protein>
<keyword evidence="2" id="KW-1185">Reference proteome</keyword>
<evidence type="ECO:0000313" key="1">
    <source>
        <dbReference type="EMBL" id="KAJ3497769.1"/>
    </source>
</evidence>
<evidence type="ECO:0000313" key="2">
    <source>
        <dbReference type="Proteomes" id="UP001148737"/>
    </source>
</evidence>